<evidence type="ECO:0000313" key="9">
    <source>
        <dbReference type="Proteomes" id="UP000031397"/>
    </source>
</evidence>
<dbReference type="GO" id="GO:0004617">
    <property type="term" value="F:phosphoglycerate dehydrogenase activity"/>
    <property type="evidence" value="ECO:0007669"/>
    <property type="project" value="UniProtKB-EC"/>
</dbReference>
<keyword evidence="9" id="KW-1185">Reference proteome</keyword>
<dbReference type="PANTHER" id="PTHR42789">
    <property type="entry name" value="D-ISOMER SPECIFIC 2-HYDROXYACID DEHYDROGENASE FAMILY PROTEIN (AFU_ORTHOLOGUE AFUA_6G10090)"/>
    <property type="match status" value="1"/>
</dbReference>
<dbReference type="InterPro" id="IPR006140">
    <property type="entry name" value="D-isomer_DH_NAD-bd"/>
</dbReference>
<evidence type="ECO:0000259" key="5">
    <source>
        <dbReference type="Pfam" id="PF00389"/>
    </source>
</evidence>
<dbReference type="GO" id="GO:0051287">
    <property type="term" value="F:NAD binding"/>
    <property type="evidence" value="ECO:0007669"/>
    <property type="project" value="InterPro"/>
</dbReference>
<dbReference type="InterPro" id="IPR050857">
    <property type="entry name" value="D-2-hydroxyacid_DH"/>
</dbReference>
<dbReference type="Gene3D" id="3.40.50.720">
    <property type="entry name" value="NAD(P)-binding Rossmann-like Domain"/>
    <property type="match status" value="2"/>
</dbReference>
<feature type="domain" description="D-isomer specific 2-hydroxyacid dehydrogenase NAD-binding" evidence="6">
    <location>
        <begin position="107"/>
        <end position="278"/>
    </location>
</feature>
<dbReference type="PROSITE" id="PS00671">
    <property type="entry name" value="D_2_HYDROXYACID_DH_3"/>
    <property type="match status" value="1"/>
</dbReference>
<evidence type="ECO:0000256" key="4">
    <source>
        <dbReference type="RuleBase" id="RU003719"/>
    </source>
</evidence>
<dbReference type="PANTHER" id="PTHR42789:SF1">
    <property type="entry name" value="D-ISOMER SPECIFIC 2-HYDROXYACID DEHYDROGENASE FAMILY PROTEIN (AFU_ORTHOLOGUE AFUA_6G10090)"/>
    <property type="match status" value="1"/>
</dbReference>
<feature type="domain" description="D-isomer specific 2-hydroxyacid dehydrogenase catalytic" evidence="5">
    <location>
        <begin position="7"/>
        <end position="309"/>
    </location>
</feature>
<dbReference type="Proteomes" id="UP000327194">
    <property type="component" value="Chromosome"/>
</dbReference>
<dbReference type="SUPFAM" id="SSF51735">
    <property type="entry name" value="NAD(P)-binding Rossmann-fold domains"/>
    <property type="match status" value="1"/>
</dbReference>
<reference evidence="7 9" key="1">
    <citation type="submission" date="2014-06" db="EMBL/GenBank/DDBJ databases">
        <title>Functional and comparative genomic analyses of the Drosophila gut microbiota identify candidate symbiosis factors.</title>
        <authorList>
            <person name="Newell P.D."/>
            <person name="Chaston J.M."/>
            <person name="Douglas A.E."/>
        </authorList>
    </citation>
    <scope>NUCLEOTIDE SEQUENCE [LARGE SCALE GENOMIC DNA]</scope>
    <source>
        <strain evidence="7 9">DmCS_002</strain>
    </source>
</reference>
<dbReference type="RefSeq" id="WP_010022374.1">
    <property type="nucleotide sequence ID" value="NZ_AZDS01000002.1"/>
</dbReference>
<dbReference type="Pfam" id="PF02826">
    <property type="entry name" value="2-Hacid_dh_C"/>
    <property type="match status" value="1"/>
</dbReference>
<dbReference type="EMBL" id="CP045562">
    <property type="protein sequence ID" value="QFX92180.1"/>
    <property type="molecule type" value="Genomic_DNA"/>
</dbReference>
<dbReference type="InterPro" id="IPR036291">
    <property type="entry name" value="NAD(P)-bd_dom_sf"/>
</dbReference>
<dbReference type="EMBL" id="JOJZ01000009">
    <property type="protein sequence ID" value="KID42319.1"/>
    <property type="molecule type" value="Genomic_DNA"/>
</dbReference>
<name>A0A0C1M7D3_9LACO</name>
<keyword evidence="2 4" id="KW-0560">Oxidoreductase</keyword>
<keyword evidence="3" id="KW-0520">NAD</keyword>
<evidence type="ECO:0000313" key="10">
    <source>
        <dbReference type="Proteomes" id="UP000327194"/>
    </source>
</evidence>
<dbReference type="KEGG" id="lfv:LF543_00665"/>
<dbReference type="FunFam" id="3.40.50.720:FF:000203">
    <property type="entry name" value="D-3-phosphoglycerate dehydrogenase (SerA)"/>
    <property type="match status" value="1"/>
</dbReference>
<dbReference type="CDD" id="cd12172">
    <property type="entry name" value="PGDH_like_2"/>
    <property type="match status" value="1"/>
</dbReference>
<sequence length="311" mass="33892">MAKKVAVQASLAPDGKQLLKDNGFEVVELPDKKISTLLDKAADAYGILIGTAPFPNDTIEKMPNLKIIARNGVGYDNIDVPFMVQHGIYVTITPLANASTVAETTLAEIFDISKNVTNDSHEMREGNWNYKKDHKGFDLEGKTLGILGYGRIGKMVAKKVSGLGMNVIYNSPHAEDSEYGKAVNRDAIFTDSDIVTLHMPVLPSTKGSVGKREFEMMHSSSVLINLARGALINTDDLIDALKSGEIKAAALDVFDKEPLPMDSPLYQLDNVLLTPHIASNTVECMNRMAHDAASEIVKVLNGEQPQWAVQK</sequence>
<evidence type="ECO:0000259" key="6">
    <source>
        <dbReference type="Pfam" id="PF02826"/>
    </source>
</evidence>
<dbReference type="PATRIC" id="fig|1614.10.peg.1364"/>
<dbReference type="Pfam" id="PF00389">
    <property type="entry name" value="2-Hacid_dh"/>
    <property type="match status" value="1"/>
</dbReference>
<evidence type="ECO:0000313" key="7">
    <source>
        <dbReference type="EMBL" id="KID42319.1"/>
    </source>
</evidence>
<proteinExistence type="inferred from homology"/>
<gene>
    <name evidence="8" type="ORF">LF543_00665</name>
    <name evidence="7" type="ORF">LfDm3_0248</name>
</gene>
<evidence type="ECO:0000256" key="1">
    <source>
        <dbReference type="ARBA" id="ARBA00005854"/>
    </source>
</evidence>
<dbReference type="GeneID" id="74912941"/>
<dbReference type="EC" id="1.1.1.95" evidence="7"/>
<dbReference type="AlphaFoldDB" id="A0A0C1M7D3"/>
<dbReference type="InterPro" id="IPR006139">
    <property type="entry name" value="D-isomer_2_OHA_DH_cat_dom"/>
</dbReference>
<evidence type="ECO:0000313" key="8">
    <source>
        <dbReference type="EMBL" id="QFX92180.1"/>
    </source>
</evidence>
<organism evidence="7 9">
    <name type="scientific">Fructilactobacillus fructivorans</name>
    <dbReference type="NCBI Taxonomy" id="1614"/>
    <lineage>
        <taxon>Bacteria</taxon>
        <taxon>Bacillati</taxon>
        <taxon>Bacillota</taxon>
        <taxon>Bacilli</taxon>
        <taxon>Lactobacillales</taxon>
        <taxon>Lactobacillaceae</taxon>
        <taxon>Fructilactobacillus</taxon>
    </lineage>
</organism>
<dbReference type="InterPro" id="IPR029753">
    <property type="entry name" value="D-isomer_DH_CS"/>
</dbReference>
<comment type="similarity">
    <text evidence="1 4">Belongs to the D-isomer specific 2-hydroxyacid dehydrogenase family.</text>
</comment>
<dbReference type="SUPFAM" id="SSF52283">
    <property type="entry name" value="Formate/glycerate dehydrogenase catalytic domain-like"/>
    <property type="match status" value="1"/>
</dbReference>
<protein>
    <submittedName>
        <fullName evidence="7 8">3-phosphoglycerate dehydrogenase</fullName>
        <ecNumber evidence="7">1.1.1.95</ecNumber>
    </submittedName>
</protein>
<dbReference type="OrthoDB" id="9805416at2"/>
<reference evidence="8 10" key="2">
    <citation type="submission" date="2019-10" db="EMBL/GenBank/DDBJ databases">
        <title>Genome sequencing of Lactobacillus fructivorans.</title>
        <authorList>
            <person name="Kim K."/>
        </authorList>
    </citation>
    <scope>NUCLEOTIDE SEQUENCE [LARGE SCALE GENOMIC DNA]</scope>
    <source>
        <strain evidence="8 10">LF543</strain>
    </source>
</reference>
<evidence type="ECO:0000256" key="2">
    <source>
        <dbReference type="ARBA" id="ARBA00023002"/>
    </source>
</evidence>
<dbReference type="Proteomes" id="UP000031397">
    <property type="component" value="Unassembled WGS sequence"/>
</dbReference>
<evidence type="ECO:0000256" key="3">
    <source>
        <dbReference type="ARBA" id="ARBA00023027"/>
    </source>
</evidence>
<accession>A0A0C1M7D3</accession>